<evidence type="ECO:0000313" key="1">
    <source>
        <dbReference type="EMBL" id="MBX56112.1"/>
    </source>
</evidence>
<reference evidence="1" key="1">
    <citation type="submission" date="2018-02" db="EMBL/GenBank/DDBJ databases">
        <title>Rhizophora mucronata_Transcriptome.</title>
        <authorList>
            <person name="Meera S.P."/>
            <person name="Sreeshan A."/>
            <person name="Augustine A."/>
        </authorList>
    </citation>
    <scope>NUCLEOTIDE SEQUENCE</scope>
    <source>
        <tissue evidence="1">Leaf</tissue>
    </source>
</reference>
<accession>A0A2P2PN08</accession>
<sequence>MLHFTLYDLEPTLGDFMDHLFPQINSSFDLIFVEYVCMHARTSKPKFNLLVLEDTSKIDCLFIDEVYNTSIA</sequence>
<name>A0A2P2PN08_RHIMU</name>
<proteinExistence type="predicted"/>
<organism evidence="1">
    <name type="scientific">Rhizophora mucronata</name>
    <name type="common">Asiatic mangrove</name>
    <dbReference type="NCBI Taxonomy" id="61149"/>
    <lineage>
        <taxon>Eukaryota</taxon>
        <taxon>Viridiplantae</taxon>
        <taxon>Streptophyta</taxon>
        <taxon>Embryophyta</taxon>
        <taxon>Tracheophyta</taxon>
        <taxon>Spermatophyta</taxon>
        <taxon>Magnoliopsida</taxon>
        <taxon>eudicotyledons</taxon>
        <taxon>Gunneridae</taxon>
        <taxon>Pentapetalae</taxon>
        <taxon>rosids</taxon>
        <taxon>fabids</taxon>
        <taxon>Malpighiales</taxon>
        <taxon>Rhizophoraceae</taxon>
        <taxon>Rhizophora</taxon>
    </lineage>
</organism>
<dbReference type="AlphaFoldDB" id="A0A2P2PN08"/>
<dbReference type="EMBL" id="GGEC01075628">
    <property type="protein sequence ID" value="MBX56112.1"/>
    <property type="molecule type" value="Transcribed_RNA"/>
</dbReference>
<protein>
    <submittedName>
        <fullName evidence="1">Uncharacterized protein</fullName>
    </submittedName>
</protein>